<dbReference type="RefSeq" id="WP_188776564.1">
    <property type="nucleotide sequence ID" value="NZ_BMMB01000007.1"/>
</dbReference>
<feature type="transmembrane region" description="Helical" evidence="6">
    <location>
        <begin position="83"/>
        <end position="101"/>
    </location>
</feature>
<name>A0ABU1J100_9BACL</name>
<dbReference type="SUPFAM" id="SSF103473">
    <property type="entry name" value="MFS general substrate transporter"/>
    <property type="match status" value="1"/>
</dbReference>
<evidence type="ECO:0000256" key="3">
    <source>
        <dbReference type="ARBA" id="ARBA00022692"/>
    </source>
</evidence>
<dbReference type="CDD" id="cd17324">
    <property type="entry name" value="MFS_NepI_like"/>
    <property type="match status" value="1"/>
</dbReference>
<dbReference type="InterPro" id="IPR036259">
    <property type="entry name" value="MFS_trans_sf"/>
</dbReference>
<keyword evidence="2" id="KW-0813">Transport</keyword>
<evidence type="ECO:0000256" key="5">
    <source>
        <dbReference type="ARBA" id="ARBA00023136"/>
    </source>
</evidence>
<feature type="transmembrane region" description="Helical" evidence="6">
    <location>
        <begin position="141"/>
        <end position="162"/>
    </location>
</feature>
<comment type="caution">
    <text evidence="8">The sequence shown here is derived from an EMBL/GenBank/DDBJ whole genome shotgun (WGS) entry which is preliminary data.</text>
</comment>
<feature type="transmembrane region" description="Helical" evidence="6">
    <location>
        <begin position="12"/>
        <end position="34"/>
    </location>
</feature>
<dbReference type="EMBL" id="JAVDQH010000012">
    <property type="protein sequence ID" value="MDR6245136.1"/>
    <property type="molecule type" value="Genomic_DNA"/>
</dbReference>
<dbReference type="PROSITE" id="PS51257">
    <property type="entry name" value="PROKAR_LIPOPROTEIN"/>
    <property type="match status" value="1"/>
</dbReference>
<reference evidence="8 9" key="1">
    <citation type="submission" date="2023-07" db="EMBL/GenBank/DDBJ databases">
        <title>Genomic Encyclopedia of Type Strains, Phase IV (KMG-IV): sequencing the most valuable type-strain genomes for metagenomic binning, comparative biology and taxonomic classification.</title>
        <authorList>
            <person name="Goeker M."/>
        </authorList>
    </citation>
    <scope>NUCLEOTIDE SEQUENCE [LARGE SCALE GENOMIC DNA]</scope>
    <source>
        <strain evidence="8 9">DSM 22170</strain>
    </source>
</reference>
<evidence type="ECO:0000256" key="2">
    <source>
        <dbReference type="ARBA" id="ARBA00022448"/>
    </source>
</evidence>
<feature type="transmembrane region" description="Helical" evidence="6">
    <location>
        <begin position="307"/>
        <end position="326"/>
    </location>
</feature>
<keyword evidence="3 6" id="KW-0812">Transmembrane</keyword>
<protein>
    <submittedName>
        <fullName evidence="8">MFS family arabinose efflux permease</fullName>
    </submittedName>
</protein>
<keyword evidence="9" id="KW-1185">Reference proteome</keyword>
<evidence type="ECO:0000256" key="4">
    <source>
        <dbReference type="ARBA" id="ARBA00022989"/>
    </source>
</evidence>
<gene>
    <name evidence="8" type="ORF">JOC58_003035</name>
</gene>
<feature type="transmembrane region" description="Helical" evidence="6">
    <location>
        <begin position="250"/>
        <end position="269"/>
    </location>
</feature>
<dbReference type="InterPro" id="IPR020846">
    <property type="entry name" value="MFS_dom"/>
</dbReference>
<feature type="transmembrane region" description="Helical" evidence="6">
    <location>
        <begin position="223"/>
        <end position="244"/>
    </location>
</feature>
<dbReference type="Gene3D" id="1.20.1250.20">
    <property type="entry name" value="MFS general substrate transporter like domains"/>
    <property type="match status" value="1"/>
</dbReference>
<feature type="transmembrane region" description="Helical" evidence="6">
    <location>
        <begin position="281"/>
        <end position="301"/>
    </location>
</feature>
<feature type="transmembrane region" description="Helical" evidence="6">
    <location>
        <begin position="168"/>
        <end position="189"/>
    </location>
</feature>
<feature type="domain" description="Major facilitator superfamily (MFS) profile" evidence="7">
    <location>
        <begin position="17"/>
        <end position="396"/>
    </location>
</feature>
<dbReference type="Pfam" id="PF07690">
    <property type="entry name" value="MFS_1"/>
    <property type="match status" value="1"/>
</dbReference>
<dbReference type="PANTHER" id="PTHR42910">
    <property type="entry name" value="TRANSPORTER SCO4007-RELATED"/>
    <property type="match status" value="1"/>
</dbReference>
<proteinExistence type="predicted"/>
<feature type="transmembrane region" description="Helical" evidence="6">
    <location>
        <begin position="46"/>
        <end position="71"/>
    </location>
</feature>
<dbReference type="PANTHER" id="PTHR42910:SF1">
    <property type="entry name" value="MAJOR FACILITATOR SUPERFAMILY (MFS) PROFILE DOMAIN-CONTAINING PROTEIN"/>
    <property type="match status" value="1"/>
</dbReference>
<organism evidence="8 9">
    <name type="scientific">Paenibacillus hunanensis</name>
    <dbReference type="NCBI Taxonomy" id="539262"/>
    <lineage>
        <taxon>Bacteria</taxon>
        <taxon>Bacillati</taxon>
        <taxon>Bacillota</taxon>
        <taxon>Bacilli</taxon>
        <taxon>Bacillales</taxon>
        <taxon>Paenibacillaceae</taxon>
        <taxon>Paenibacillus</taxon>
    </lineage>
</organism>
<keyword evidence="4 6" id="KW-1133">Transmembrane helix</keyword>
<evidence type="ECO:0000256" key="1">
    <source>
        <dbReference type="ARBA" id="ARBA00004651"/>
    </source>
</evidence>
<dbReference type="PROSITE" id="PS50850">
    <property type="entry name" value="MFS"/>
    <property type="match status" value="1"/>
</dbReference>
<feature type="transmembrane region" description="Helical" evidence="6">
    <location>
        <begin position="107"/>
        <end position="129"/>
    </location>
</feature>
<evidence type="ECO:0000313" key="8">
    <source>
        <dbReference type="EMBL" id="MDR6245136.1"/>
    </source>
</evidence>
<keyword evidence="5 6" id="KW-0472">Membrane</keyword>
<dbReference type="InterPro" id="IPR011701">
    <property type="entry name" value="MFS"/>
</dbReference>
<accession>A0ABU1J100</accession>
<dbReference type="Proteomes" id="UP001185028">
    <property type="component" value="Unassembled WGS sequence"/>
</dbReference>
<comment type="subcellular location">
    <subcellularLocation>
        <location evidence="1">Cell membrane</location>
        <topology evidence="1">Multi-pass membrane protein</topology>
    </subcellularLocation>
</comment>
<sequence>MKISPTSLSIKTLSMPVILLLATACGLSVANIYYVHPMLNVIAADLHMNIALAGSVITATQICYACGLLFLVPLGDLLPRRQLIIGQMLVSALCLLFVATASGSTSFWIGIGLIGGLAVVAQTIIAAAASMSAPQQRGQTIGFITSGIVIGILLARVLAGLLTDLAGWRSVYGCSAAALLLIVVLLYRYMPATPAPSTRPSYSQLVLSTLQLFRELPVLRVRALLAMLIFATFGTLWTALVFPLSTAPFYFSHSTIGLLGIAGLAGAVAASRAGVWADRGWAQRTSGIALALLVLSWVFMWNMYHSVWFLIVGIIVLDLAVQAVHVTSQSMILSARPQAESRLTGAYMVFYSIGSALGSLAATWVYARYGWNGVCWLGLSFSAGALLCWTLTRRMSRVPVSVVASSSTGHCKSTG</sequence>
<feature type="transmembrane region" description="Helical" evidence="6">
    <location>
        <begin position="373"/>
        <end position="391"/>
    </location>
</feature>
<evidence type="ECO:0000313" key="9">
    <source>
        <dbReference type="Proteomes" id="UP001185028"/>
    </source>
</evidence>
<evidence type="ECO:0000256" key="6">
    <source>
        <dbReference type="SAM" id="Phobius"/>
    </source>
</evidence>
<feature type="transmembrane region" description="Helical" evidence="6">
    <location>
        <begin position="347"/>
        <end position="367"/>
    </location>
</feature>
<evidence type="ECO:0000259" key="7">
    <source>
        <dbReference type="PROSITE" id="PS50850"/>
    </source>
</evidence>